<accession>A0A4R7PBI0</accession>
<dbReference type="GO" id="GO:0016616">
    <property type="term" value="F:oxidoreductase activity, acting on the CH-OH group of donors, NAD or NADP as acceptor"/>
    <property type="evidence" value="ECO:0007669"/>
    <property type="project" value="InterPro"/>
</dbReference>
<dbReference type="EMBL" id="SOBT01000008">
    <property type="protein sequence ID" value="TDU31444.1"/>
    <property type="molecule type" value="Genomic_DNA"/>
</dbReference>
<keyword evidence="3" id="KW-0560">Oxidoreductase</keyword>
<evidence type="ECO:0000256" key="4">
    <source>
        <dbReference type="RuleBase" id="RU000363"/>
    </source>
</evidence>
<comment type="caution">
    <text evidence="5">The sequence shown here is derived from an EMBL/GenBank/DDBJ whole genome shotgun (WGS) entry which is preliminary data.</text>
</comment>
<dbReference type="InterPro" id="IPR036291">
    <property type="entry name" value="NAD(P)-bd_dom_sf"/>
</dbReference>
<dbReference type="InterPro" id="IPR002347">
    <property type="entry name" value="SDR_fam"/>
</dbReference>
<dbReference type="Proteomes" id="UP000295341">
    <property type="component" value="Unassembled WGS sequence"/>
</dbReference>
<dbReference type="PRINTS" id="PR00081">
    <property type="entry name" value="GDHRDH"/>
</dbReference>
<evidence type="ECO:0000313" key="5">
    <source>
        <dbReference type="EMBL" id="TDU31444.1"/>
    </source>
</evidence>
<evidence type="ECO:0000256" key="2">
    <source>
        <dbReference type="ARBA" id="ARBA00022857"/>
    </source>
</evidence>
<dbReference type="AlphaFoldDB" id="A0A4R7PBI0"/>
<dbReference type="PROSITE" id="PS00061">
    <property type="entry name" value="ADH_SHORT"/>
    <property type="match status" value="1"/>
</dbReference>
<evidence type="ECO:0000256" key="3">
    <source>
        <dbReference type="ARBA" id="ARBA00023002"/>
    </source>
</evidence>
<keyword evidence="6" id="KW-1185">Reference proteome</keyword>
<dbReference type="Gene3D" id="3.40.50.720">
    <property type="entry name" value="NAD(P)-binding Rossmann-like Domain"/>
    <property type="match status" value="1"/>
</dbReference>
<dbReference type="InterPro" id="IPR020904">
    <property type="entry name" value="Sc_DH/Rdtase_CS"/>
</dbReference>
<dbReference type="PANTHER" id="PTHR43490">
    <property type="entry name" value="(+)-NEOMENTHOL DEHYDROGENASE"/>
    <property type="match status" value="1"/>
</dbReference>
<keyword evidence="2" id="KW-0521">NADP</keyword>
<dbReference type="CDD" id="cd05324">
    <property type="entry name" value="carb_red_PTCR-like_SDR_c"/>
    <property type="match status" value="1"/>
</dbReference>
<dbReference type="Pfam" id="PF00106">
    <property type="entry name" value="adh_short"/>
    <property type="match status" value="1"/>
</dbReference>
<evidence type="ECO:0000313" key="6">
    <source>
        <dbReference type="Proteomes" id="UP000295341"/>
    </source>
</evidence>
<protein>
    <submittedName>
        <fullName evidence="5">Short-subunit dehydrogenase</fullName>
    </submittedName>
</protein>
<sequence length="257" mass="27431">MMVSVLDHSIELETKVERKLALVTGGNKGIGLETARQLAKGGVQVILASRDGARGEAAAQVLVKEGLPVEHVQLDVNDSASIQRAASEIEGRHGRLDILINNAGTVLDALDKPPSAQTLETWRKTFDTNVFGLVETTLAFLPLLKKSKAGRIVNVSSRLGSINDQADPTSPYYDFKVPAYNVSKAAVNAWTVQLAHELRSTSVKVNSIHPGHVKTDMGGASAPMEIVDGAKTSVELALIPADGPNGGFFHLGERLPW</sequence>
<gene>
    <name evidence="5" type="ORF">DFR24_0813</name>
</gene>
<proteinExistence type="inferred from homology"/>
<comment type="similarity">
    <text evidence="1 4">Belongs to the short-chain dehydrogenases/reductases (SDR) family.</text>
</comment>
<evidence type="ECO:0000256" key="1">
    <source>
        <dbReference type="ARBA" id="ARBA00006484"/>
    </source>
</evidence>
<dbReference type="InterPro" id="IPR045313">
    <property type="entry name" value="CBR1-like"/>
</dbReference>
<organism evidence="5 6">
    <name type="scientific">Panacagrimonas perspica</name>
    <dbReference type="NCBI Taxonomy" id="381431"/>
    <lineage>
        <taxon>Bacteria</taxon>
        <taxon>Pseudomonadati</taxon>
        <taxon>Pseudomonadota</taxon>
        <taxon>Gammaproteobacteria</taxon>
        <taxon>Nevskiales</taxon>
        <taxon>Nevskiaceae</taxon>
        <taxon>Panacagrimonas</taxon>
    </lineage>
</organism>
<name>A0A4R7PBI0_9GAMM</name>
<dbReference type="SUPFAM" id="SSF51735">
    <property type="entry name" value="NAD(P)-binding Rossmann-fold domains"/>
    <property type="match status" value="1"/>
</dbReference>
<dbReference type="PANTHER" id="PTHR43490:SF99">
    <property type="entry name" value="SHORT-CHAIN DEHYDROGENASE_REDUCTASE"/>
    <property type="match status" value="1"/>
</dbReference>
<reference evidence="5 6" key="1">
    <citation type="submission" date="2019-03" db="EMBL/GenBank/DDBJ databases">
        <title>Genomic Encyclopedia of Type Strains, Phase IV (KMG-IV): sequencing the most valuable type-strain genomes for metagenomic binning, comparative biology and taxonomic classification.</title>
        <authorList>
            <person name="Goeker M."/>
        </authorList>
    </citation>
    <scope>NUCLEOTIDE SEQUENCE [LARGE SCALE GENOMIC DNA]</scope>
    <source>
        <strain evidence="5 6">DSM 26377</strain>
    </source>
</reference>
<dbReference type="PRINTS" id="PR00080">
    <property type="entry name" value="SDRFAMILY"/>
</dbReference>